<evidence type="ECO:0000313" key="2">
    <source>
        <dbReference type="EMBL" id="CAB3410395.1"/>
    </source>
</evidence>
<dbReference type="EMBL" id="CADEPM010000010">
    <property type="protein sequence ID" value="CAB3410395.1"/>
    <property type="molecule type" value="Genomic_DNA"/>
</dbReference>
<proteinExistence type="predicted"/>
<feature type="compositionally biased region" description="Polar residues" evidence="1">
    <location>
        <begin position="1"/>
        <end position="15"/>
    </location>
</feature>
<feature type="compositionally biased region" description="Low complexity" evidence="1">
    <location>
        <begin position="169"/>
        <end position="179"/>
    </location>
</feature>
<feature type="compositionally biased region" description="Polar residues" evidence="1">
    <location>
        <begin position="33"/>
        <end position="44"/>
    </location>
</feature>
<evidence type="ECO:0000256" key="1">
    <source>
        <dbReference type="SAM" id="MobiDB-lite"/>
    </source>
</evidence>
<name>A0A8S1FB80_9PELO</name>
<feature type="region of interest" description="Disordered" evidence="1">
    <location>
        <begin position="429"/>
        <end position="448"/>
    </location>
</feature>
<feature type="compositionally biased region" description="Basic and acidic residues" evidence="1">
    <location>
        <begin position="159"/>
        <end position="168"/>
    </location>
</feature>
<evidence type="ECO:0000313" key="3">
    <source>
        <dbReference type="Proteomes" id="UP000494206"/>
    </source>
</evidence>
<feature type="compositionally biased region" description="Low complexity" evidence="1">
    <location>
        <begin position="16"/>
        <end position="32"/>
    </location>
</feature>
<feature type="region of interest" description="Disordered" evidence="1">
    <location>
        <begin position="603"/>
        <end position="649"/>
    </location>
</feature>
<sequence>MDRTPDNSQNPPLSSTVAFTPPATEPTETVVTSQSIEDQTTVTQDTEHSHHEKKSVTFSESAPTAIIYFEGSADGTPHVKSMKMTSMGVEQETSKAFTNHVEGDTYHTFKVNGVPVLNCFVTTITLSNVAVQAEDPVYEAADRKEMVENVKQQNASDMPEVKEEKTHDSVTASSSTLSSKNPTGTIQDTNEKALPTNTAKTQHQTELESTTDKIHSNLANGTEGGPIEAAGKNSEPLPTSEKAPVPSKVEDSCLATSSSKKDVKEAGLTDTNSQPKHVEPNLESEIPQKVKNIVDGIEADSTETTGSKIEPTPVLTSEKSPVSSKFEDSRPSTTNSTNDVKEDNTSQSEQSVKLITSEASILLEFENSSKSDIATLTSMDIPFVDSASDIVYEERERTEGPEQKSAPDSSELKENDNSNDKELNSLYYQTHSSSSTQHQPELEPTIPKTNGIIVNGIEVGSIETAATNRAQFPLVLADTKTQVLPTVGDSWPVTTNSEETVKEMILTSTTSQLEQSIQYEAMETAAQVLPEAQNITNNSTTETMNSNDNSYSVKVETDETPLEYVECSMNTSSEEFEQSILMASVTPNNELNVILLKDDKIGESKRADAASSTTVDVSSMESNAAEVPNSNEKIESSEAGSIEDPKTTNQIRMGDEPIVADSSEAVKPDVAEPVVSAPSALERITDTSIIDNLSNTPEPAPPVAEGNGINLPNIGPIIMGATIGFFIAMKLR</sequence>
<gene>
    <name evidence="2" type="ORF">CBOVIS_LOCUS11925</name>
</gene>
<protein>
    <submittedName>
        <fullName evidence="2">Uncharacterized protein</fullName>
    </submittedName>
</protein>
<reference evidence="2 3" key="1">
    <citation type="submission" date="2020-04" db="EMBL/GenBank/DDBJ databases">
        <authorList>
            <person name="Laetsch R D."/>
            <person name="Stevens L."/>
            <person name="Kumar S."/>
            <person name="Blaxter L. M."/>
        </authorList>
    </citation>
    <scope>NUCLEOTIDE SEQUENCE [LARGE SCALE GENOMIC DNA]</scope>
</reference>
<feature type="compositionally biased region" description="Basic and acidic residues" evidence="1">
    <location>
        <begin position="410"/>
        <end position="419"/>
    </location>
</feature>
<dbReference type="Proteomes" id="UP000494206">
    <property type="component" value="Unassembled WGS sequence"/>
</dbReference>
<organism evidence="2 3">
    <name type="scientific">Caenorhabditis bovis</name>
    <dbReference type="NCBI Taxonomy" id="2654633"/>
    <lineage>
        <taxon>Eukaryota</taxon>
        <taxon>Metazoa</taxon>
        <taxon>Ecdysozoa</taxon>
        <taxon>Nematoda</taxon>
        <taxon>Chromadorea</taxon>
        <taxon>Rhabditida</taxon>
        <taxon>Rhabditina</taxon>
        <taxon>Rhabditomorpha</taxon>
        <taxon>Rhabditoidea</taxon>
        <taxon>Rhabditidae</taxon>
        <taxon>Peloderinae</taxon>
        <taxon>Caenorhabditis</taxon>
    </lineage>
</organism>
<feature type="region of interest" description="Disordered" evidence="1">
    <location>
        <begin position="394"/>
        <end position="419"/>
    </location>
</feature>
<accession>A0A8S1FB80</accession>
<feature type="compositionally biased region" description="Basic and acidic residues" evidence="1">
    <location>
        <begin position="203"/>
        <end position="215"/>
    </location>
</feature>
<comment type="caution">
    <text evidence="2">The sequence shown here is derived from an EMBL/GenBank/DDBJ whole genome shotgun (WGS) entry which is preliminary data.</text>
</comment>
<keyword evidence="3" id="KW-1185">Reference proteome</keyword>
<dbReference type="AlphaFoldDB" id="A0A8S1FB80"/>
<feature type="compositionally biased region" description="Low complexity" evidence="1">
    <location>
        <begin position="429"/>
        <end position="439"/>
    </location>
</feature>
<feature type="compositionally biased region" description="Polar residues" evidence="1">
    <location>
        <begin position="610"/>
        <end position="622"/>
    </location>
</feature>
<feature type="region of interest" description="Disordered" evidence="1">
    <location>
        <begin position="150"/>
        <end position="352"/>
    </location>
</feature>
<feature type="compositionally biased region" description="Polar residues" evidence="1">
    <location>
        <begin position="314"/>
        <end position="323"/>
    </location>
</feature>
<feature type="region of interest" description="Disordered" evidence="1">
    <location>
        <begin position="1"/>
        <end position="58"/>
    </location>
</feature>